<sequence length="183" mass="19960">MGTLFLLVLAAFLVPLLFRSPEQVRNALDMHIPKAPAMVDIKPEPVISKDDQQSATQTIEEDHRQISEQADKALAAPTSPEADKGASGGRSEPDKPGDPSPVLAGFTVQVASFVDEDNARALVARLKEAEYRAYLQKEADGGQTLYRVFVGPDIRKADAQKTRQTLADDSRFALQGLVRTYVP</sequence>
<dbReference type="eggNOG" id="COG3147">
    <property type="taxonomic scope" value="Bacteria"/>
</dbReference>
<dbReference type="STRING" id="1177179.A11A3_06525"/>
<dbReference type="InterPro" id="IPR052521">
    <property type="entry name" value="Cell_div_SPOR-domain"/>
</dbReference>
<evidence type="ECO:0000313" key="3">
    <source>
        <dbReference type="EMBL" id="EKF74866.1"/>
    </source>
</evidence>
<dbReference type="AlphaFoldDB" id="L0WD35"/>
<dbReference type="PANTHER" id="PTHR38687:SF1">
    <property type="entry name" value="CELL DIVISION PROTEIN DEDD"/>
    <property type="match status" value="1"/>
</dbReference>
<dbReference type="GO" id="GO:0032153">
    <property type="term" value="C:cell division site"/>
    <property type="evidence" value="ECO:0007669"/>
    <property type="project" value="TreeGrafter"/>
</dbReference>
<evidence type="ECO:0000313" key="4">
    <source>
        <dbReference type="Proteomes" id="UP000010164"/>
    </source>
</evidence>
<feature type="domain" description="SPOR" evidence="2">
    <location>
        <begin position="100"/>
        <end position="181"/>
    </location>
</feature>
<dbReference type="Proteomes" id="UP000010164">
    <property type="component" value="Unassembled WGS sequence"/>
</dbReference>
<dbReference type="GO" id="GO:0030428">
    <property type="term" value="C:cell septum"/>
    <property type="evidence" value="ECO:0007669"/>
    <property type="project" value="TreeGrafter"/>
</dbReference>
<dbReference type="PANTHER" id="PTHR38687">
    <property type="entry name" value="CELL DIVISION PROTEIN DEDD-RELATED"/>
    <property type="match status" value="1"/>
</dbReference>
<dbReference type="Pfam" id="PF05036">
    <property type="entry name" value="SPOR"/>
    <property type="match status" value="1"/>
</dbReference>
<keyword evidence="4" id="KW-1185">Reference proteome</keyword>
<dbReference type="SUPFAM" id="SSF110997">
    <property type="entry name" value="Sporulation related repeat"/>
    <property type="match status" value="1"/>
</dbReference>
<proteinExistence type="predicted"/>
<dbReference type="PATRIC" id="fig|1177179.3.peg.1313"/>
<dbReference type="InterPro" id="IPR036680">
    <property type="entry name" value="SPOR-like_sf"/>
</dbReference>
<reference evidence="3 4" key="1">
    <citation type="journal article" date="2012" name="J. Bacteriol.">
        <title>Genome Sequence of the Alkane-Degrading Bacterium Alcanivorax hongdengensis Type Strain A-11-3.</title>
        <authorList>
            <person name="Lai Q."/>
            <person name="Shao Z."/>
        </authorList>
    </citation>
    <scope>NUCLEOTIDE SEQUENCE [LARGE SCALE GENOMIC DNA]</scope>
    <source>
        <strain evidence="3 4">A-11-3</strain>
    </source>
</reference>
<organism evidence="3 4">
    <name type="scientific">Alcanivorax hongdengensis A-11-3</name>
    <dbReference type="NCBI Taxonomy" id="1177179"/>
    <lineage>
        <taxon>Bacteria</taxon>
        <taxon>Pseudomonadati</taxon>
        <taxon>Pseudomonadota</taxon>
        <taxon>Gammaproteobacteria</taxon>
        <taxon>Oceanospirillales</taxon>
        <taxon>Alcanivoracaceae</taxon>
        <taxon>Alcanivorax</taxon>
    </lineage>
</organism>
<dbReference type="GO" id="GO:0042834">
    <property type="term" value="F:peptidoglycan binding"/>
    <property type="evidence" value="ECO:0007669"/>
    <property type="project" value="InterPro"/>
</dbReference>
<dbReference type="PROSITE" id="PS51724">
    <property type="entry name" value="SPOR"/>
    <property type="match status" value="1"/>
</dbReference>
<evidence type="ECO:0000259" key="2">
    <source>
        <dbReference type="PROSITE" id="PS51724"/>
    </source>
</evidence>
<protein>
    <recommendedName>
        <fullName evidence="2">SPOR domain-containing protein</fullName>
    </recommendedName>
</protein>
<feature type="region of interest" description="Disordered" evidence="1">
    <location>
        <begin position="71"/>
        <end position="102"/>
    </location>
</feature>
<gene>
    <name evidence="3" type="ORF">A11A3_06525</name>
</gene>
<name>L0WD35_9GAMM</name>
<dbReference type="GO" id="GO:0032506">
    <property type="term" value="P:cytokinetic process"/>
    <property type="evidence" value="ECO:0007669"/>
    <property type="project" value="TreeGrafter"/>
</dbReference>
<accession>L0WD35</accession>
<evidence type="ECO:0000256" key="1">
    <source>
        <dbReference type="SAM" id="MobiDB-lite"/>
    </source>
</evidence>
<comment type="caution">
    <text evidence="3">The sequence shown here is derived from an EMBL/GenBank/DDBJ whole genome shotgun (WGS) entry which is preliminary data.</text>
</comment>
<dbReference type="EMBL" id="AMRJ01000007">
    <property type="protein sequence ID" value="EKF74866.1"/>
    <property type="molecule type" value="Genomic_DNA"/>
</dbReference>
<dbReference type="Gene3D" id="3.30.70.1070">
    <property type="entry name" value="Sporulation related repeat"/>
    <property type="match status" value="1"/>
</dbReference>
<dbReference type="InterPro" id="IPR007730">
    <property type="entry name" value="SPOR-like_dom"/>
</dbReference>